<dbReference type="PATRIC" id="fig|1166018.3.peg.2458"/>
<accession>I0KH74</accession>
<dbReference type="HOGENOM" id="CLU_048699_1_0_10"/>
<sequence length="293" mass="34576">MKRINTSQFRYDGKTPYAHKSTPTRVEPFYTDETDRAAQLDALSDRMDQAQNRMHAHEKYGVLVLFQAMDAAGKDSSIRHVFKGVNPSRFQVAAFKKPSKEDMAHDYLWRFWKKLPERGFIGIFNRTYYEEVLALKVHPDRLDEGNVPDEFLRSQAKLWEQRYTDMANMEAYLHRNGFRIVKFYLHVSKEEQGQRLLARLNDDEKQWKLSDNDLKEREYWPDYMKAYQDAINATATPDCPWYVIPSDDRANQQLIIAHVMTELLESIPADFPERDDKEAKRLIRKLKSQSEDA</sequence>
<dbReference type="OrthoDB" id="9775224at2"/>
<organism evidence="5 6">
    <name type="scientific">Fibrella aestuarina BUZ 2</name>
    <dbReference type="NCBI Taxonomy" id="1166018"/>
    <lineage>
        <taxon>Bacteria</taxon>
        <taxon>Pseudomonadati</taxon>
        <taxon>Bacteroidota</taxon>
        <taxon>Cytophagia</taxon>
        <taxon>Cytophagales</taxon>
        <taxon>Spirosomataceae</taxon>
        <taxon>Fibrella</taxon>
    </lineage>
</organism>
<feature type="domain" description="Polyphosphate kinase-2-related" evidence="4">
    <location>
        <begin position="32"/>
        <end position="264"/>
    </location>
</feature>
<dbReference type="GO" id="GO:0006797">
    <property type="term" value="P:polyphosphate metabolic process"/>
    <property type="evidence" value="ECO:0007669"/>
    <property type="project" value="InterPro"/>
</dbReference>
<dbReference type="EMBL" id="HE796683">
    <property type="protein sequence ID" value="CCH03477.1"/>
    <property type="molecule type" value="Genomic_DNA"/>
</dbReference>
<evidence type="ECO:0000256" key="2">
    <source>
        <dbReference type="ARBA" id="ARBA00022679"/>
    </source>
</evidence>
<comment type="similarity">
    <text evidence="1">Belongs to the polyphosphate kinase 2 (PPK2) family. Class I subfamily.</text>
</comment>
<dbReference type="RefSeq" id="WP_015334574.1">
    <property type="nucleotide sequence ID" value="NC_020054.1"/>
</dbReference>
<dbReference type="InterPro" id="IPR022300">
    <property type="entry name" value="PPK2-rel_1"/>
</dbReference>
<dbReference type="Gene3D" id="3.40.50.300">
    <property type="entry name" value="P-loop containing nucleotide triphosphate hydrolases"/>
    <property type="match status" value="1"/>
</dbReference>
<reference evidence="5 6" key="1">
    <citation type="journal article" date="2012" name="J. Bacteriol.">
        <title>Genome Sequence of Fibrella aestuarina BUZ 2T, a Filamentous Marine Bacterium.</title>
        <authorList>
            <person name="Filippini M."/>
            <person name="Qi W."/>
            <person name="Blom J."/>
            <person name="Goesmann A."/>
            <person name="Smits T.H."/>
            <person name="Bagheri H.C."/>
        </authorList>
    </citation>
    <scope>NUCLEOTIDE SEQUENCE [LARGE SCALE GENOMIC DNA]</scope>
    <source>
        <strain evidence="6">BUZ 2T</strain>
    </source>
</reference>
<evidence type="ECO:0000313" key="6">
    <source>
        <dbReference type="Proteomes" id="UP000011058"/>
    </source>
</evidence>
<evidence type="ECO:0000313" key="5">
    <source>
        <dbReference type="EMBL" id="CCH03477.1"/>
    </source>
</evidence>
<dbReference type="GO" id="GO:0008976">
    <property type="term" value="F:polyphosphate kinase activity"/>
    <property type="evidence" value="ECO:0007669"/>
    <property type="project" value="InterPro"/>
</dbReference>
<dbReference type="Pfam" id="PF03976">
    <property type="entry name" value="PPK2"/>
    <property type="match status" value="1"/>
</dbReference>
<dbReference type="PANTHER" id="PTHR34383:SF3">
    <property type="entry name" value="POLYPHOSPHATE:AMP PHOSPHOTRANSFERASE"/>
    <property type="match status" value="1"/>
</dbReference>
<evidence type="ECO:0000256" key="1">
    <source>
        <dbReference type="ARBA" id="ARBA00009924"/>
    </source>
</evidence>
<dbReference type="NCBIfam" id="TIGR03709">
    <property type="entry name" value="PPK2_rel_1"/>
    <property type="match status" value="1"/>
</dbReference>
<evidence type="ECO:0000259" key="4">
    <source>
        <dbReference type="Pfam" id="PF03976"/>
    </source>
</evidence>
<keyword evidence="6" id="KW-1185">Reference proteome</keyword>
<dbReference type="eggNOG" id="COG2326">
    <property type="taxonomic scope" value="Bacteria"/>
</dbReference>
<name>I0KH74_9BACT</name>
<dbReference type="InterPro" id="IPR022488">
    <property type="entry name" value="PPK2-related"/>
</dbReference>
<dbReference type="InterPro" id="IPR016898">
    <property type="entry name" value="Polyphosphate_phosphotransfera"/>
</dbReference>
<dbReference type="AlphaFoldDB" id="I0KH74"/>
<dbReference type="PANTHER" id="PTHR34383">
    <property type="entry name" value="POLYPHOSPHATE:AMP PHOSPHOTRANSFERASE-RELATED"/>
    <property type="match status" value="1"/>
</dbReference>
<dbReference type="STRING" id="1166018.FAES_5478"/>
<keyword evidence="3" id="KW-0418">Kinase</keyword>
<dbReference type="Proteomes" id="UP000011058">
    <property type="component" value="Chromosome"/>
</dbReference>
<evidence type="ECO:0000256" key="3">
    <source>
        <dbReference type="ARBA" id="ARBA00022777"/>
    </source>
</evidence>
<dbReference type="PIRSF" id="PIRSF028756">
    <property type="entry name" value="PPK2_prd"/>
    <property type="match status" value="1"/>
</dbReference>
<dbReference type="SUPFAM" id="SSF52540">
    <property type="entry name" value="P-loop containing nucleoside triphosphate hydrolases"/>
    <property type="match status" value="1"/>
</dbReference>
<keyword evidence="2" id="KW-0808">Transferase</keyword>
<dbReference type="InterPro" id="IPR027417">
    <property type="entry name" value="P-loop_NTPase"/>
</dbReference>
<gene>
    <name evidence="5" type="ORF">FAES_5478</name>
</gene>
<protein>
    <recommendedName>
        <fullName evidence="4">Polyphosphate kinase-2-related domain-containing protein</fullName>
    </recommendedName>
</protein>
<dbReference type="KEGG" id="fae:FAES_5478"/>
<proteinExistence type="inferred from homology"/>